<reference evidence="3" key="1">
    <citation type="submission" date="2022-11" db="UniProtKB">
        <authorList>
            <consortium name="WormBaseParasite"/>
        </authorList>
    </citation>
    <scope>IDENTIFICATION</scope>
</reference>
<evidence type="ECO:0000313" key="2">
    <source>
        <dbReference type="Proteomes" id="UP000887572"/>
    </source>
</evidence>
<dbReference type="WBParaSite" id="Gr19_v10_g1978.t1">
    <property type="protein sequence ID" value="Gr19_v10_g1978.t1"/>
    <property type="gene ID" value="Gr19_v10_g1978"/>
</dbReference>
<accession>A0A914HLV0</accession>
<dbReference type="AlphaFoldDB" id="A0A914HLV0"/>
<proteinExistence type="predicted"/>
<evidence type="ECO:0000256" key="1">
    <source>
        <dbReference type="SAM" id="MobiDB-lite"/>
    </source>
</evidence>
<evidence type="ECO:0000313" key="3">
    <source>
        <dbReference type="WBParaSite" id="Gr19_v10_g1978.t1"/>
    </source>
</evidence>
<feature type="region of interest" description="Disordered" evidence="1">
    <location>
        <begin position="70"/>
        <end position="89"/>
    </location>
</feature>
<name>A0A914HLV0_GLORO</name>
<dbReference type="Proteomes" id="UP000887572">
    <property type="component" value="Unplaced"/>
</dbReference>
<sequence>MRPPKIPDRPLVPIVPKMMGISRVFNESCETLMPLDTEQEGDGLTIHFQGENGTGSSSRNGCTWTTNMAPSVTNDSMQQQQQTKRKRKVPLKHQDYFMLFKAVKVEYTMPDGKSHLDVLTKRMSARAFCDEATDFFAVAEVTGHESGLLGTSSSAAAFLTILSLARGQCLKSDTVVTRVLNVLRMKFSVSDISKSRSVKRLALRG</sequence>
<keyword evidence="2" id="KW-1185">Reference proteome</keyword>
<organism evidence="2 3">
    <name type="scientific">Globodera rostochiensis</name>
    <name type="common">Golden nematode worm</name>
    <name type="synonym">Heterodera rostochiensis</name>
    <dbReference type="NCBI Taxonomy" id="31243"/>
    <lineage>
        <taxon>Eukaryota</taxon>
        <taxon>Metazoa</taxon>
        <taxon>Ecdysozoa</taxon>
        <taxon>Nematoda</taxon>
        <taxon>Chromadorea</taxon>
        <taxon>Rhabditida</taxon>
        <taxon>Tylenchina</taxon>
        <taxon>Tylenchomorpha</taxon>
        <taxon>Tylenchoidea</taxon>
        <taxon>Heteroderidae</taxon>
        <taxon>Heteroderinae</taxon>
        <taxon>Globodera</taxon>
    </lineage>
</organism>
<protein>
    <submittedName>
        <fullName evidence="3">Uncharacterized protein</fullName>
    </submittedName>
</protein>